<dbReference type="AlphaFoldDB" id="A0A8S1IU68"/>
<evidence type="ECO:0000313" key="2">
    <source>
        <dbReference type="EMBL" id="CAD7698640.1"/>
    </source>
</evidence>
<name>A0A8S1IU68_9CHLO</name>
<comment type="caution">
    <text evidence="2">The sequence shown here is derived from an EMBL/GenBank/DDBJ whole genome shotgun (WGS) entry which is preliminary data.</text>
</comment>
<reference evidence="2" key="1">
    <citation type="submission" date="2020-12" db="EMBL/GenBank/DDBJ databases">
        <authorList>
            <person name="Iha C."/>
        </authorList>
    </citation>
    <scope>NUCLEOTIDE SEQUENCE</scope>
</reference>
<evidence type="ECO:0000313" key="3">
    <source>
        <dbReference type="Proteomes" id="UP000708148"/>
    </source>
</evidence>
<organism evidence="2 3">
    <name type="scientific">Ostreobium quekettii</name>
    <dbReference type="NCBI Taxonomy" id="121088"/>
    <lineage>
        <taxon>Eukaryota</taxon>
        <taxon>Viridiplantae</taxon>
        <taxon>Chlorophyta</taxon>
        <taxon>core chlorophytes</taxon>
        <taxon>Ulvophyceae</taxon>
        <taxon>TCBD clade</taxon>
        <taxon>Bryopsidales</taxon>
        <taxon>Ostreobineae</taxon>
        <taxon>Ostreobiaceae</taxon>
        <taxon>Ostreobium</taxon>
    </lineage>
</organism>
<feature type="region of interest" description="Disordered" evidence="1">
    <location>
        <begin position="55"/>
        <end position="75"/>
    </location>
</feature>
<accession>A0A8S1IU68</accession>
<protein>
    <submittedName>
        <fullName evidence="2">Uncharacterized protein</fullName>
    </submittedName>
</protein>
<dbReference type="Proteomes" id="UP000708148">
    <property type="component" value="Unassembled WGS sequence"/>
</dbReference>
<evidence type="ECO:0000256" key="1">
    <source>
        <dbReference type="SAM" id="MobiDB-lite"/>
    </source>
</evidence>
<feature type="compositionally biased region" description="Basic and acidic residues" evidence="1">
    <location>
        <begin position="63"/>
        <end position="73"/>
    </location>
</feature>
<dbReference type="OrthoDB" id="1701437at2759"/>
<gene>
    <name evidence="2" type="ORF">OSTQU699_LOCUS4001</name>
</gene>
<keyword evidence="3" id="KW-1185">Reference proteome</keyword>
<dbReference type="EMBL" id="CAJHUC010000864">
    <property type="protein sequence ID" value="CAD7698640.1"/>
    <property type="molecule type" value="Genomic_DNA"/>
</dbReference>
<proteinExistence type="predicted"/>
<sequence>MSCPCRGHLPRTSESPSILCQYRRPAASQRRTAHLANLQGCRHAAVTRSPTPWVPCRSPAMGEDSRHASDRVGHAASAPQRLDWLRFRRDTQPCGAHQSSGGSVQVPAPAVLCSSQFDALRLDEELAMMLREKLRLALAPFGPLSSSWRSLDLEGLLGLFVDCLVFCLTTGSNRPTPGQALLNLRFASASGQPCSEHRVGRNPY</sequence>